<evidence type="ECO:0008006" key="4">
    <source>
        <dbReference type="Google" id="ProtNLM"/>
    </source>
</evidence>
<dbReference type="Pfam" id="PF17963">
    <property type="entry name" value="Big_9"/>
    <property type="match status" value="2"/>
</dbReference>
<organism evidence="2 3">
    <name type="scientific">Ramlibacter monticola</name>
    <dbReference type="NCBI Taxonomy" id="1926872"/>
    <lineage>
        <taxon>Bacteria</taxon>
        <taxon>Pseudomonadati</taxon>
        <taxon>Pseudomonadota</taxon>
        <taxon>Betaproteobacteria</taxon>
        <taxon>Burkholderiales</taxon>
        <taxon>Comamonadaceae</taxon>
        <taxon>Ramlibacter</taxon>
    </lineage>
</organism>
<sequence length="879" mass="90152">MKPKRNMISAAVVLAMAAASATTAYAGLERLGPIDRSPQVGGFPAWFQDKSGITMEFCAPSTQGEVDGGWCLLLPGDVTIPEQFPSNYFDEHFYFATDNVLLDAGTGLKATLVLALESAFVNGAPVDGDQMVFTRLRVNIPRLPFDGDYRVITPFSDVSYYDQVAGGRIFDTLDIGTSCPTTFECALNGTLGPFLLPSASAGGAEVPPMPDLQSAPAGTDPFYDAAVAAGAAPAANPGTGKKYIADPGRVGAVTGSPLPPYTSYEIDSSGATSGTPVTRNHNTFRIEVRVPSPTHDGHVFYTADGETNFTMMGRLMTGVIPGNVSNTRSTYKADANGALTDLDVFAQASPTVQARIPGQPVQPLVTPVISFYDQACGGALTTDPATGLTKVNAGPYTAPVGTAHDMGNTGHDFWGQSSPGAAVPSHVCIEDTSSRNAAGQVVPSYTLVPVTDHVIINTAHYVGPENGTLTVAAVSSDPTATLTLAGYGPGDAATPGVSIGVGAGAGLELSGTSAQVLALKAPPSQVNVVSSKGGAVLRKVDTAHGAAMLVGQPAAVNDAASVNEDCSAEAATICPAGQGVQIDLLANDQVLLNGVMTSLRDAVSQNLATVTVTAQAPRLGLASVSTSGVLTYIPNANANGIDNVNYTVTVDGQVSNQAVAAITITPVNDKPVAGNQTINGVVAKTNVMNLLLGATDPDGATDVKDAVLTTWPAQLGPQPTPVNGSISFSPNATGNFTFGYQVKDAAGLLSDNTATGTVTVVAAEDIQFTVQDYRAAKLRWTVGGTDLVRAGQRITIAYANGTSRNGEICNGTDAIPACVVGTAVVDGTGAWLFDQIIAGGSTQDPRGSYWPTNSRPTSIRAFSSAPVLGGSRTTAITFR</sequence>
<keyword evidence="3" id="KW-1185">Reference proteome</keyword>
<dbReference type="Gene3D" id="2.60.40.3440">
    <property type="match status" value="1"/>
</dbReference>
<protein>
    <recommendedName>
        <fullName evidence="4">Tandem-95 repeat protein</fullName>
    </recommendedName>
</protein>
<comment type="caution">
    <text evidence="2">The sequence shown here is derived from an EMBL/GenBank/DDBJ whole genome shotgun (WGS) entry which is preliminary data.</text>
</comment>
<evidence type="ECO:0000256" key="1">
    <source>
        <dbReference type="SAM" id="SignalP"/>
    </source>
</evidence>
<dbReference type="RefSeq" id="WP_201673369.1">
    <property type="nucleotide sequence ID" value="NZ_JAEQNE010000001.1"/>
</dbReference>
<dbReference type="AlphaFoldDB" id="A0A936YZF1"/>
<proteinExistence type="predicted"/>
<evidence type="ECO:0000313" key="3">
    <source>
        <dbReference type="Proteomes" id="UP000599109"/>
    </source>
</evidence>
<name>A0A936YZF1_9BURK</name>
<accession>A0A936YZF1</accession>
<dbReference type="Proteomes" id="UP000599109">
    <property type="component" value="Unassembled WGS sequence"/>
</dbReference>
<feature type="chain" id="PRO_5038003925" description="Tandem-95 repeat protein" evidence="1">
    <location>
        <begin position="27"/>
        <end position="879"/>
    </location>
</feature>
<feature type="signal peptide" evidence="1">
    <location>
        <begin position="1"/>
        <end position="26"/>
    </location>
</feature>
<evidence type="ECO:0000313" key="2">
    <source>
        <dbReference type="EMBL" id="MBL0390790.1"/>
    </source>
</evidence>
<gene>
    <name evidence="2" type="ORF">JJ685_06485</name>
</gene>
<dbReference type="EMBL" id="JAEQNE010000001">
    <property type="protein sequence ID" value="MBL0390790.1"/>
    <property type="molecule type" value="Genomic_DNA"/>
</dbReference>
<keyword evidence="1" id="KW-0732">Signal</keyword>
<reference evidence="2 3" key="1">
    <citation type="journal article" date="2017" name="Int. J. Syst. Evol. Microbiol.">
        <title>Ramlibacter monticola sp. nov., isolated from forest soil.</title>
        <authorList>
            <person name="Chaudhary D.K."/>
            <person name="Kim J."/>
        </authorList>
    </citation>
    <scope>NUCLEOTIDE SEQUENCE [LARGE SCALE GENOMIC DNA]</scope>
    <source>
        <strain evidence="2 3">KACC 19175</strain>
    </source>
</reference>